<protein>
    <recommendedName>
        <fullName evidence="11">Transporter</fullName>
    </recommendedName>
</protein>
<keyword evidence="4" id="KW-1134">Transmembrane beta strand</keyword>
<evidence type="ECO:0000256" key="8">
    <source>
        <dbReference type="SAM" id="SignalP"/>
    </source>
</evidence>
<reference evidence="9 10" key="1">
    <citation type="submission" date="2014-09" db="EMBL/GenBank/DDBJ databases">
        <title>Draft Genome Sequence of Draconibacterium sp. JN14CK-3.</title>
        <authorList>
            <person name="Dong C."/>
            <person name="Lai Q."/>
            <person name="Shao Z."/>
        </authorList>
    </citation>
    <scope>NUCLEOTIDE SEQUENCE [LARGE SCALE GENOMIC DNA]</scope>
    <source>
        <strain evidence="9 10">JN14CK-3</strain>
    </source>
</reference>
<proteinExistence type="inferred from homology"/>
<dbReference type="SUPFAM" id="SSF56954">
    <property type="entry name" value="Outer membrane efflux proteins (OEP)"/>
    <property type="match status" value="1"/>
</dbReference>
<dbReference type="STRING" id="1544798.LH29_16875"/>
<feature type="chain" id="PRO_5002330670" description="Transporter" evidence="8">
    <location>
        <begin position="23"/>
        <end position="445"/>
    </location>
</feature>
<evidence type="ECO:0000256" key="2">
    <source>
        <dbReference type="ARBA" id="ARBA00007613"/>
    </source>
</evidence>
<evidence type="ECO:0000256" key="1">
    <source>
        <dbReference type="ARBA" id="ARBA00004442"/>
    </source>
</evidence>
<keyword evidence="8" id="KW-0732">Signal</keyword>
<dbReference type="GO" id="GO:1990281">
    <property type="term" value="C:efflux pump complex"/>
    <property type="evidence" value="ECO:0007669"/>
    <property type="project" value="TreeGrafter"/>
</dbReference>
<dbReference type="Pfam" id="PF02321">
    <property type="entry name" value="OEP"/>
    <property type="match status" value="2"/>
</dbReference>
<dbReference type="InterPro" id="IPR003423">
    <property type="entry name" value="OMP_efflux"/>
</dbReference>
<comment type="similarity">
    <text evidence="2">Belongs to the outer membrane factor (OMF) (TC 1.B.17) family.</text>
</comment>
<evidence type="ECO:0008006" key="11">
    <source>
        <dbReference type="Google" id="ProtNLM"/>
    </source>
</evidence>
<evidence type="ECO:0000313" key="9">
    <source>
        <dbReference type="EMBL" id="KJF43055.1"/>
    </source>
</evidence>
<keyword evidence="3" id="KW-0813">Transport</keyword>
<feature type="signal peptide" evidence="8">
    <location>
        <begin position="1"/>
        <end position="22"/>
    </location>
</feature>
<sequence length="445" mass="50702">MKNLLTLFLGILLSGGALNLQAQNEWDLQTCFDYAIQNNLQVKRQEINTRYNETLVKQAKDDKLPNLNGQVSNDFSFGRSLTYDNTYDNINSASVAGGLNTSMTLFNGMTLSNTVKMRELDLQATLADLQKTKDDIMLAIAAEYLEILFAQEVQLVAEATIEVTKQQINRTRQLVDAGSEARGALLEIEAQLAREELDLVNAQNRVQLAYLNLYQFLELPMAESFKIKEPVLPEVQANLTMINAYDVFSNAINVRPEIKAAQLRVESAMKQLEIAKGYRYPSLSFGANYYNQYNNQYKDFEGNRIDLGEQLKNNSRSSLGLTLSIPIFNRFQVKNNISNSELQIADYEYQLQQNRNVLRRDIEQVYTNALAAFNRYISTDKAVASMKEAFRYTEEKFNVGMINSVEYNQSKTNLTNAQSDLIQAKYEYIFRTKILDFYNGVAITL</sequence>
<evidence type="ECO:0000256" key="3">
    <source>
        <dbReference type="ARBA" id="ARBA00022448"/>
    </source>
</evidence>
<keyword evidence="10" id="KW-1185">Reference proteome</keyword>
<dbReference type="Gene3D" id="1.20.1600.10">
    <property type="entry name" value="Outer membrane efflux proteins (OEP)"/>
    <property type="match status" value="1"/>
</dbReference>
<dbReference type="EMBL" id="JRHC01000004">
    <property type="protein sequence ID" value="KJF43055.1"/>
    <property type="molecule type" value="Genomic_DNA"/>
</dbReference>
<dbReference type="PANTHER" id="PTHR30026">
    <property type="entry name" value="OUTER MEMBRANE PROTEIN TOLC"/>
    <property type="match status" value="1"/>
</dbReference>
<dbReference type="GO" id="GO:0015288">
    <property type="term" value="F:porin activity"/>
    <property type="evidence" value="ECO:0007669"/>
    <property type="project" value="TreeGrafter"/>
</dbReference>
<evidence type="ECO:0000256" key="5">
    <source>
        <dbReference type="ARBA" id="ARBA00022692"/>
    </source>
</evidence>
<organism evidence="9 10">
    <name type="scientific">Draconibacterium sediminis</name>
    <dbReference type="NCBI Taxonomy" id="1544798"/>
    <lineage>
        <taxon>Bacteria</taxon>
        <taxon>Pseudomonadati</taxon>
        <taxon>Bacteroidota</taxon>
        <taxon>Bacteroidia</taxon>
        <taxon>Marinilabiliales</taxon>
        <taxon>Prolixibacteraceae</taxon>
        <taxon>Draconibacterium</taxon>
    </lineage>
</organism>
<gene>
    <name evidence="9" type="ORF">LH29_16875</name>
</gene>
<keyword evidence="6" id="KW-0472">Membrane</keyword>
<dbReference type="PANTHER" id="PTHR30026:SF20">
    <property type="entry name" value="OUTER MEMBRANE PROTEIN TOLC"/>
    <property type="match status" value="1"/>
</dbReference>
<comment type="subcellular location">
    <subcellularLocation>
        <location evidence="1">Cell outer membrane</location>
    </subcellularLocation>
</comment>
<dbReference type="AlphaFoldDB" id="A0A0D8J7U8"/>
<comment type="caution">
    <text evidence="9">The sequence shown here is derived from an EMBL/GenBank/DDBJ whole genome shotgun (WGS) entry which is preliminary data.</text>
</comment>
<accession>A0A0D8J7U8</accession>
<evidence type="ECO:0000313" key="10">
    <source>
        <dbReference type="Proteomes" id="UP000032544"/>
    </source>
</evidence>
<name>A0A0D8J7U8_9BACT</name>
<dbReference type="GO" id="GO:0009279">
    <property type="term" value="C:cell outer membrane"/>
    <property type="evidence" value="ECO:0007669"/>
    <property type="project" value="UniProtKB-SubCell"/>
</dbReference>
<evidence type="ECO:0000256" key="4">
    <source>
        <dbReference type="ARBA" id="ARBA00022452"/>
    </source>
</evidence>
<dbReference type="GO" id="GO:0015562">
    <property type="term" value="F:efflux transmembrane transporter activity"/>
    <property type="evidence" value="ECO:0007669"/>
    <property type="project" value="InterPro"/>
</dbReference>
<keyword evidence="7" id="KW-0998">Cell outer membrane</keyword>
<keyword evidence="5" id="KW-0812">Transmembrane</keyword>
<dbReference type="Proteomes" id="UP000032544">
    <property type="component" value="Unassembled WGS sequence"/>
</dbReference>
<dbReference type="InterPro" id="IPR051906">
    <property type="entry name" value="TolC-like"/>
</dbReference>
<evidence type="ECO:0000256" key="6">
    <source>
        <dbReference type="ARBA" id="ARBA00023136"/>
    </source>
</evidence>
<evidence type="ECO:0000256" key="7">
    <source>
        <dbReference type="ARBA" id="ARBA00023237"/>
    </source>
</evidence>